<evidence type="ECO:0000313" key="2">
    <source>
        <dbReference type="Proteomes" id="UP000016860"/>
    </source>
</evidence>
<dbReference type="AlphaFoldDB" id="U4R214"/>
<dbReference type="OrthoDB" id="1740077at2"/>
<accession>U4R214</accession>
<evidence type="ECO:0000313" key="1">
    <source>
        <dbReference type="EMBL" id="EPR12307.1"/>
    </source>
</evidence>
<reference evidence="1 2" key="1">
    <citation type="journal article" date="2013" name="Genome Announc.">
        <title>Draft Genome Sequence of the Cellulolytic Bacterium Clostridium papyrosolvens C7 (ATCC 700395).</title>
        <authorList>
            <person name="Zepeda V."/>
            <person name="Dassa B."/>
            <person name="Borovok I."/>
            <person name="Lamed R."/>
            <person name="Bayer E.A."/>
            <person name="Cate J.H."/>
        </authorList>
    </citation>
    <scope>NUCLEOTIDE SEQUENCE [LARGE SCALE GENOMIC DNA]</scope>
    <source>
        <strain evidence="1 2">C7</strain>
    </source>
</reference>
<sequence>MFERLSYLYKAGRLTAEQLNIAVSKGWITEAQKAQLIK</sequence>
<dbReference type="PATRIC" id="fig|1330534.3.peg.1687"/>
<dbReference type="Proteomes" id="UP000016860">
    <property type="component" value="Unassembled WGS sequence"/>
</dbReference>
<comment type="caution">
    <text evidence="1">The sequence shown here is derived from an EMBL/GenBank/DDBJ whole genome shotgun (WGS) entry which is preliminary data.</text>
</comment>
<organism evidence="1 2">
    <name type="scientific">Ruminiclostridium papyrosolvens C7</name>
    <dbReference type="NCBI Taxonomy" id="1330534"/>
    <lineage>
        <taxon>Bacteria</taxon>
        <taxon>Bacillati</taxon>
        <taxon>Bacillota</taxon>
        <taxon>Clostridia</taxon>
        <taxon>Eubacteriales</taxon>
        <taxon>Oscillospiraceae</taxon>
        <taxon>Ruminiclostridium</taxon>
    </lineage>
</organism>
<gene>
    <name evidence="1" type="ORF">L323_08475</name>
</gene>
<dbReference type="EMBL" id="ATAY01000028">
    <property type="protein sequence ID" value="EPR12307.1"/>
    <property type="molecule type" value="Genomic_DNA"/>
</dbReference>
<dbReference type="STRING" id="1330534.L323_08475"/>
<name>U4R214_9FIRM</name>
<dbReference type="RefSeq" id="WP_020815241.1">
    <property type="nucleotide sequence ID" value="NZ_ATAY01000028.1"/>
</dbReference>
<protein>
    <recommendedName>
        <fullName evidence="3">XkdX family protein</fullName>
    </recommendedName>
</protein>
<evidence type="ECO:0008006" key="3">
    <source>
        <dbReference type="Google" id="ProtNLM"/>
    </source>
</evidence>
<proteinExistence type="predicted"/>